<dbReference type="EMBL" id="BMYK01000044">
    <property type="protein sequence ID" value="GHD03377.1"/>
    <property type="molecule type" value="Genomic_DNA"/>
</dbReference>
<keyword evidence="3" id="KW-1185">Reference proteome</keyword>
<comment type="caution">
    <text evidence="2">The sequence shown here is derived from an EMBL/GenBank/DDBJ whole genome shotgun (WGS) entry which is preliminary data.</text>
</comment>
<accession>A0ABQ3GED1</accession>
<proteinExistence type="predicted"/>
<name>A0ABQ3GED1_9BURK</name>
<reference evidence="3" key="1">
    <citation type="journal article" date="2019" name="Int. J. Syst. Evol. Microbiol.">
        <title>The Global Catalogue of Microorganisms (GCM) 10K type strain sequencing project: providing services to taxonomists for standard genome sequencing and annotation.</title>
        <authorList>
            <consortium name="The Broad Institute Genomics Platform"/>
            <consortium name="The Broad Institute Genome Sequencing Center for Infectious Disease"/>
            <person name="Wu L."/>
            <person name="Ma J."/>
        </authorList>
    </citation>
    <scope>NUCLEOTIDE SEQUENCE [LARGE SCALE GENOMIC DNA]</scope>
    <source>
        <strain evidence="3">KCTC 23314</strain>
    </source>
</reference>
<evidence type="ECO:0000313" key="3">
    <source>
        <dbReference type="Proteomes" id="UP000626210"/>
    </source>
</evidence>
<feature type="region of interest" description="Disordered" evidence="1">
    <location>
        <begin position="25"/>
        <end position="54"/>
    </location>
</feature>
<protein>
    <submittedName>
        <fullName evidence="2">Uncharacterized protein</fullName>
    </submittedName>
</protein>
<sequence>MVLPYVLAPNSSHPLVVEKTTRRQLHDSVDPMPGRTGQIDVRPGADQQGMARRY</sequence>
<organism evidence="2 3">
    <name type="scientific">Pseudorhodoferax aquiterrae</name>
    <dbReference type="NCBI Taxonomy" id="747304"/>
    <lineage>
        <taxon>Bacteria</taxon>
        <taxon>Pseudomonadati</taxon>
        <taxon>Pseudomonadota</taxon>
        <taxon>Betaproteobacteria</taxon>
        <taxon>Burkholderiales</taxon>
        <taxon>Comamonadaceae</taxon>
    </lineage>
</organism>
<evidence type="ECO:0000256" key="1">
    <source>
        <dbReference type="SAM" id="MobiDB-lite"/>
    </source>
</evidence>
<gene>
    <name evidence="2" type="ORF">GCM10007320_63360</name>
</gene>
<dbReference type="Proteomes" id="UP000626210">
    <property type="component" value="Unassembled WGS sequence"/>
</dbReference>
<evidence type="ECO:0000313" key="2">
    <source>
        <dbReference type="EMBL" id="GHD03377.1"/>
    </source>
</evidence>